<proteinExistence type="predicted"/>
<protein>
    <recommendedName>
        <fullName evidence="2">Phosphoadenosine phosphosulphate reductase domain-containing protein</fullName>
    </recommendedName>
</protein>
<evidence type="ECO:0008006" key="2">
    <source>
        <dbReference type="Google" id="ProtNLM"/>
    </source>
</evidence>
<dbReference type="Gene3D" id="3.40.50.620">
    <property type="entry name" value="HUPs"/>
    <property type="match status" value="1"/>
</dbReference>
<organism evidence="1">
    <name type="scientific">uncultured Caudovirales phage</name>
    <dbReference type="NCBI Taxonomy" id="2100421"/>
    <lineage>
        <taxon>Viruses</taxon>
        <taxon>Duplodnaviria</taxon>
        <taxon>Heunggongvirae</taxon>
        <taxon>Uroviricota</taxon>
        <taxon>Caudoviricetes</taxon>
        <taxon>Peduoviridae</taxon>
        <taxon>Maltschvirus</taxon>
        <taxon>Maltschvirus maltsch</taxon>
    </lineage>
</organism>
<name>A0A6J7WBJ8_9CAUD</name>
<evidence type="ECO:0000313" key="1">
    <source>
        <dbReference type="EMBL" id="CAB5194970.1"/>
    </source>
</evidence>
<dbReference type="SUPFAM" id="SSF52402">
    <property type="entry name" value="Adenine nucleotide alpha hydrolases-like"/>
    <property type="match status" value="1"/>
</dbReference>
<dbReference type="EMBL" id="LR798222">
    <property type="protein sequence ID" value="CAB5194970.1"/>
    <property type="molecule type" value="Genomic_DNA"/>
</dbReference>
<accession>A0A6J7WBJ8</accession>
<gene>
    <name evidence="1" type="ORF">UFOVP167_40</name>
</gene>
<dbReference type="InterPro" id="IPR014729">
    <property type="entry name" value="Rossmann-like_a/b/a_fold"/>
</dbReference>
<reference evidence="1" key="1">
    <citation type="submission" date="2020-05" db="EMBL/GenBank/DDBJ databases">
        <authorList>
            <person name="Chiriac C."/>
            <person name="Salcher M."/>
            <person name="Ghai R."/>
            <person name="Kavagutti S V."/>
        </authorList>
    </citation>
    <scope>NUCLEOTIDE SEQUENCE</scope>
</reference>
<sequence>MRNDQRVICWFSCGAASAVATKLAIKAHQGGAEIVVAYCETGAEHEDNKRFMAQCEEWFGYKVTRIMSDTYKDTWDVWEKTRWLAGINGARCTTELKVSPRLAFQKPTDIHVFGYTNDKSDVDRATRLRTNYPELTIETPLISSQLDKANCLALIKSSGIEVPTMYELGFQNNNCIPCVKATSPSYWALVRKQFPDQFSRMATLSRELGVRLCRVKGERKFIDEIPEDHPVTNPIAPACDFLCHLIEEEMADHEK</sequence>